<dbReference type="InterPro" id="IPR009737">
    <property type="entry name" value="Aim32/Apd1-like"/>
</dbReference>
<dbReference type="PANTHER" id="PTHR31902">
    <property type="entry name" value="ACTIN PATCHES DISTAL PROTEIN 1"/>
    <property type="match status" value="1"/>
</dbReference>
<dbReference type="EMBL" id="JAGPNL010000001">
    <property type="protein sequence ID" value="MBQ0825143.1"/>
    <property type="molecule type" value="Genomic_DNA"/>
</dbReference>
<comment type="caution">
    <text evidence="1">The sequence shown here is derived from an EMBL/GenBank/DDBJ whole genome shotgun (WGS) entry which is preliminary data.</text>
</comment>
<reference evidence="1" key="1">
    <citation type="submission" date="2021-04" db="EMBL/GenBank/DDBJ databases">
        <title>Genome seq and assembly of Streptomyces sp. RG38.</title>
        <authorList>
            <person name="Chhetri G."/>
        </authorList>
    </citation>
    <scope>NUCLEOTIDE SEQUENCE</scope>
    <source>
        <strain evidence="1">RG38</strain>
    </source>
</reference>
<dbReference type="InterPro" id="IPR036249">
    <property type="entry name" value="Thioredoxin-like_sf"/>
</dbReference>
<name>A0A940XJU5_9ACTN</name>
<dbReference type="PANTHER" id="PTHR31902:SF22">
    <property type="entry name" value="SLL1203 PROTEIN"/>
    <property type="match status" value="1"/>
</dbReference>
<sequence length="301" mass="32726">MTAARRFFCADAAEARGDPLLGTAPYGVVWVLLEYRGGWPANGFDGLALDPGAKALLYSAAQAVRARILLVRRHGRERPEGPQGPNRWAVLRHDRSGAHRQQWGTWRRDEDLARVAEALGRPGGLGHPPVVLVCTHGRHDTCCAVRGRPVVRALSERWPDLVWECTHIGGDRFAANVVVAPDGTYYGRLDADSSLAVVEEHLAGRIGPDHLRGYTDLSPPHQAAVTAVLRRFGPAGRHDYAVTATTRVGDHWRVRVTGSPPRPAAVDVEVRAHRTPPHRLTCNGPAKSAAVVYEIVSLGVP</sequence>
<dbReference type="AlphaFoldDB" id="A0A940XJU5"/>
<evidence type="ECO:0000313" key="1">
    <source>
        <dbReference type="EMBL" id="MBQ0825143.1"/>
    </source>
</evidence>
<dbReference type="SUPFAM" id="SSF52833">
    <property type="entry name" value="Thioredoxin-like"/>
    <property type="match status" value="1"/>
</dbReference>
<accession>A0A940XJU5</accession>
<dbReference type="Gene3D" id="3.40.30.10">
    <property type="entry name" value="Glutaredoxin"/>
    <property type="match status" value="1"/>
</dbReference>
<dbReference type="CDD" id="cd03062">
    <property type="entry name" value="TRX_Fd_Sucrase"/>
    <property type="match status" value="1"/>
</dbReference>
<dbReference type="Proteomes" id="UP000677875">
    <property type="component" value="Unassembled WGS sequence"/>
</dbReference>
<keyword evidence="2" id="KW-1185">Reference proteome</keyword>
<organism evidence="1 2">
    <name type="scientific">Streptomyces tagetis</name>
    <dbReference type="NCBI Taxonomy" id="2820809"/>
    <lineage>
        <taxon>Bacteria</taxon>
        <taxon>Bacillati</taxon>
        <taxon>Actinomycetota</taxon>
        <taxon>Actinomycetes</taxon>
        <taxon>Kitasatosporales</taxon>
        <taxon>Streptomycetaceae</taxon>
        <taxon>Streptomyces</taxon>
    </lineage>
</organism>
<dbReference type="RefSeq" id="WP_210867843.1">
    <property type="nucleotide sequence ID" value="NZ_JAGPNL010000001.1"/>
</dbReference>
<dbReference type="Pfam" id="PF06999">
    <property type="entry name" value="Suc_Fer-like"/>
    <property type="match status" value="1"/>
</dbReference>
<gene>
    <name evidence="1" type="ORF">J5Y05_01240</name>
</gene>
<protein>
    <submittedName>
        <fullName evidence="1">Sucrase ferredoxin</fullName>
    </submittedName>
</protein>
<evidence type="ECO:0000313" key="2">
    <source>
        <dbReference type="Proteomes" id="UP000677875"/>
    </source>
</evidence>
<proteinExistence type="predicted"/>